<gene>
    <name evidence="1" type="ORF">CBW52_01730</name>
</gene>
<proteinExistence type="predicted"/>
<dbReference type="RefSeq" id="WP_087794729.1">
    <property type="nucleotide sequence ID" value="NZ_CAWNET010000001.1"/>
</dbReference>
<dbReference type="Pfam" id="PF25680">
    <property type="entry name" value="Mom"/>
    <property type="match status" value="1"/>
</dbReference>
<accession>A0AB73QQ26</accession>
<dbReference type="EMBL" id="NHOG01000001">
    <property type="protein sequence ID" value="OVZ83868.1"/>
    <property type="molecule type" value="Genomic_DNA"/>
</dbReference>
<protein>
    <submittedName>
        <fullName evidence="1">Protein mom</fullName>
    </submittedName>
</protein>
<dbReference type="Proteomes" id="UP000195840">
    <property type="component" value="Unassembled WGS sequence"/>
</dbReference>
<dbReference type="InterPro" id="IPR057895">
    <property type="entry name" value="Mom"/>
</dbReference>
<organism evidence="1 2">
    <name type="scientific">Yersinia kristensenii</name>
    <dbReference type="NCBI Taxonomy" id="28152"/>
    <lineage>
        <taxon>Bacteria</taxon>
        <taxon>Pseudomonadati</taxon>
        <taxon>Pseudomonadota</taxon>
        <taxon>Gammaproteobacteria</taxon>
        <taxon>Enterobacterales</taxon>
        <taxon>Yersiniaceae</taxon>
        <taxon>Yersinia</taxon>
    </lineage>
</organism>
<comment type="caution">
    <text evidence="1">The sequence shown here is derived from an EMBL/GenBank/DDBJ whole genome shotgun (WGS) entry which is preliminary data.</text>
</comment>
<sequence>MTMKKLSYKNASRAVGKPEPVVYDGVTVGYGCSDLHVATIPVWLARLVIINFHYSKRIVNNSYLHLGIFSGRDLVGVMQWGYAMNPSSGGRVVEGTGNRQYMELNRLWVHDDMLTNTESRAISYALKTIKLLHPGVEWVQTFADERCGRFGVVYQASNFDYVGSHQSTFYELDGEWYHKIALTTKASKAGARGLHLQANIHRATAHKFTQFRYIKFLNKRARKRLNTKLFKPLPYPKPGGEIE</sequence>
<keyword evidence="2" id="KW-1185">Reference proteome</keyword>
<reference evidence="1 2" key="1">
    <citation type="submission" date="2017-05" db="EMBL/GenBank/DDBJ databases">
        <title>Whole genome sequencing of Yersinia kristensenii.</title>
        <authorList>
            <person name="Campioni F."/>
        </authorList>
    </citation>
    <scope>NUCLEOTIDE SEQUENCE [LARGE SCALE GENOMIC DNA]</scope>
    <source>
        <strain evidence="1 2">CFSAN060538</strain>
    </source>
</reference>
<evidence type="ECO:0000313" key="2">
    <source>
        <dbReference type="Proteomes" id="UP000195840"/>
    </source>
</evidence>
<evidence type="ECO:0000313" key="1">
    <source>
        <dbReference type="EMBL" id="OVZ83868.1"/>
    </source>
</evidence>
<dbReference type="AlphaFoldDB" id="A0AB73QQ26"/>
<name>A0AB73QQ26_YERKR</name>